<dbReference type="Proteomes" id="UP000250163">
    <property type="component" value="Chromosome MORIYA"/>
</dbReference>
<keyword evidence="4 5" id="KW-0472">Membrane</keyword>
<name>A0A330LIZ7_9GAMM</name>
<evidence type="ECO:0000259" key="6">
    <source>
        <dbReference type="Pfam" id="PF05154"/>
    </source>
</evidence>
<dbReference type="AlphaFoldDB" id="A0A330LIZ7"/>
<dbReference type="KEGG" id="mya:MORIYA_0629"/>
<keyword evidence="2 5" id="KW-0812">Transmembrane</keyword>
<accession>A0A330LIZ7</accession>
<evidence type="ECO:0000313" key="8">
    <source>
        <dbReference type="Proteomes" id="UP000250163"/>
    </source>
</evidence>
<evidence type="ECO:0000256" key="3">
    <source>
        <dbReference type="ARBA" id="ARBA00022989"/>
    </source>
</evidence>
<organism evidence="7 8">
    <name type="scientific">Moritella yayanosii</name>
    <dbReference type="NCBI Taxonomy" id="69539"/>
    <lineage>
        <taxon>Bacteria</taxon>
        <taxon>Pseudomonadati</taxon>
        <taxon>Pseudomonadota</taxon>
        <taxon>Gammaproteobacteria</taxon>
        <taxon>Alteromonadales</taxon>
        <taxon>Moritellaceae</taxon>
        <taxon>Moritella</taxon>
    </lineage>
</organism>
<gene>
    <name evidence="7" type="ORF">MORIYA_0629</name>
</gene>
<feature type="transmembrane region" description="Helical" evidence="5">
    <location>
        <begin position="100"/>
        <end position="126"/>
    </location>
</feature>
<comment type="subcellular location">
    <subcellularLocation>
        <location evidence="1">Membrane</location>
        <topology evidence="1">Multi-pass membrane protein</topology>
    </subcellularLocation>
</comment>
<evidence type="ECO:0000313" key="7">
    <source>
        <dbReference type="EMBL" id="SQD77107.1"/>
    </source>
</evidence>
<reference evidence="8" key="1">
    <citation type="submission" date="2018-05" db="EMBL/GenBank/DDBJ databases">
        <authorList>
            <person name="Cea G.-C."/>
            <person name="William W."/>
        </authorList>
    </citation>
    <scope>NUCLEOTIDE SEQUENCE [LARGE SCALE GENOMIC DNA]</scope>
    <source>
        <strain evidence="8">DB21MT 5</strain>
    </source>
</reference>
<dbReference type="EMBL" id="LS483250">
    <property type="protein sequence ID" value="SQD77107.1"/>
    <property type="molecule type" value="Genomic_DNA"/>
</dbReference>
<evidence type="ECO:0000256" key="1">
    <source>
        <dbReference type="ARBA" id="ARBA00004141"/>
    </source>
</evidence>
<keyword evidence="8" id="KW-1185">Reference proteome</keyword>
<evidence type="ECO:0000256" key="2">
    <source>
        <dbReference type="ARBA" id="ARBA00022692"/>
    </source>
</evidence>
<sequence length="144" mass="15999">MKGSILEFNIGSTEGVISDEDGCHYTFNMNQWRHKSAPRVGSTVNFTIKSGTLASATMATVGKSKKTGAVLLSFFFGAVGAHKFYLGYHKQGLCMLVLFVFGYVFLGLPSMVIAIIALVEFVIYLCKSDVEFEQDYVLENRPWF</sequence>
<dbReference type="InterPro" id="IPR007829">
    <property type="entry name" value="TM2"/>
</dbReference>
<dbReference type="Pfam" id="PF05154">
    <property type="entry name" value="TM2"/>
    <property type="match status" value="1"/>
</dbReference>
<dbReference type="RefSeq" id="WP_174216892.1">
    <property type="nucleotide sequence ID" value="NZ_LS483250.1"/>
</dbReference>
<proteinExistence type="predicted"/>
<feature type="transmembrane region" description="Helical" evidence="5">
    <location>
        <begin position="68"/>
        <end position="88"/>
    </location>
</feature>
<evidence type="ECO:0000256" key="4">
    <source>
        <dbReference type="ARBA" id="ARBA00023136"/>
    </source>
</evidence>
<feature type="domain" description="TM2" evidence="6">
    <location>
        <begin position="63"/>
        <end position="107"/>
    </location>
</feature>
<dbReference type="GO" id="GO:0016020">
    <property type="term" value="C:membrane"/>
    <property type="evidence" value="ECO:0007669"/>
    <property type="project" value="UniProtKB-SubCell"/>
</dbReference>
<protein>
    <recommendedName>
        <fullName evidence="6">TM2 domain-containing protein</fullName>
    </recommendedName>
</protein>
<keyword evidence="3 5" id="KW-1133">Transmembrane helix</keyword>
<evidence type="ECO:0000256" key="5">
    <source>
        <dbReference type="SAM" id="Phobius"/>
    </source>
</evidence>